<dbReference type="SMART" id="SM00638">
    <property type="entry name" value="LPD_N"/>
    <property type="match status" value="1"/>
</dbReference>
<organism evidence="4">
    <name type="scientific">Graphocephala atropunctata</name>
    <dbReference type="NCBI Taxonomy" id="36148"/>
    <lineage>
        <taxon>Eukaryota</taxon>
        <taxon>Metazoa</taxon>
        <taxon>Ecdysozoa</taxon>
        <taxon>Arthropoda</taxon>
        <taxon>Hexapoda</taxon>
        <taxon>Insecta</taxon>
        <taxon>Pterygota</taxon>
        <taxon>Neoptera</taxon>
        <taxon>Paraneoptera</taxon>
        <taxon>Hemiptera</taxon>
        <taxon>Auchenorrhyncha</taxon>
        <taxon>Membracoidea</taxon>
        <taxon>Cicadellidae</taxon>
        <taxon>Cicadellinae</taxon>
        <taxon>Cicadellini</taxon>
        <taxon>Graphocephala</taxon>
    </lineage>
</organism>
<gene>
    <name evidence="4" type="ORF">g.12629</name>
</gene>
<evidence type="ECO:0000313" key="4">
    <source>
        <dbReference type="EMBL" id="JAT20476.1"/>
    </source>
</evidence>
<dbReference type="Gene3D" id="1.25.10.20">
    <property type="entry name" value="Vitellinogen, superhelical"/>
    <property type="match status" value="1"/>
</dbReference>
<name>A0A1B6L9X1_9HEMI</name>
<dbReference type="PROSITE" id="PS51211">
    <property type="entry name" value="VITELLOGENIN"/>
    <property type="match status" value="1"/>
</dbReference>
<dbReference type="PANTHER" id="PTHR23345">
    <property type="entry name" value="VITELLOGENIN-RELATED"/>
    <property type="match status" value="1"/>
</dbReference>
<feature type="disulfide bond" evidence="2">
    <location>
        <begin position="426"/>
        <end position="431"/>
    </location>
</feature>
<evidence type="ECO:0000256" key="2">
    <source>
        <dbReference type="PROSITE-ProRule" id="PRU00557"/>
    </source>
</evidence>
<reference evidence="4" key="1">
    <citation type="submission" date="2015-11" db="EMBL/GenBank/DDBJ databases">
        <title>De novo transcriptome assembly of four potential Pierce s Disease insect vectors from Arizona vineyards.</title>
        <authorList>
            <person name="Tassone E.E."/>
        </authorList>
    </citation>
    <scope>NUCLEOTIDE SEQUENCE</scope>
</reference>
<accession>A0A1B6L9X1</accession>
<sequence length="1053" mass="120447">EAVYSYDAVVTTGTVLPAPFLSQFRLTGTIRVQGFQDQAKLQLENLQYSMYSGDNRTDHDNGMVDLPSGADSLFQPFFIHYSEGKVSLLTVEDTDPTWSTSVKKALAAILQVDLHNIHFGKTKSFRSKEPTIHGECLVSYTMQSQDDDIQITKFNSISDCQDDPLEWTNVATHCPVEKSNHYELLSVSNKVYNAARHSEQNILIKKVLAEGEIFYPMFQNSNHKHSITVSQSIILITLNEIIKPINIQNPLNIDSLQYDNSEFYSFKFSTNEDLSNIVKKILQLLLLLVSQLQGTNQLLPEINPQQSHLIPLLITYMRKLDVKLLEETFDEIVSKNSTPALAIFTKMLPLVGSKETSIFVVKLIFDQRIDDDIKLSLLTSLPSNIRQTSEELLEELEDLLHLPEDVSESVQHSAVLSFATLVYKVCGFNKCKEETVEKYSTHYLKNVKENSDDYTKQLLYMVGLQNMRAEKVVELLKPFILGEENIGSTNIRVSALKAVFPLITRNHEKLFELYWPVLTQRDNDFELRLAALELLMEAEPTLSSLLQLHWLMLSEQHSNLYTIYYQLLKSYAEDKGHCYISRAYVFHQILSFTTKPARTAHMFHRNILKNISEEVEVTVSTLGDLERGSINSVQLSFTSRSQDLSVVLKAQGVNNGILRHFLRAFTNYEEEEMIHRMRTSFPTSAPLQIEYIMYSHGQAISARYYDNTSVHKLLQEIKHFFTLKRYAKFSFHHVGSYFNMEKFFVTDIGMPGVLSADFPTLFSFQSDINAKESYARVDLRYWSQGSTVLKVKNTIVNIWQGIIKSHVSRFVFPFGLHSDTDSQHEIKIGFISPELVRFKWQTTTDIFTVTYDDKYDALSKSCKSCKPLSEIINKRTGNEKLTEVKEGIFNFHTESFGCEKGESNVLKESMTKLYSFDFLYGLGDILSGGYFLEKRLLKIPITGSCGFGVVYSTNKVYLGPKQICIEYQLKSERAEIGNYIHSKNYTSRIVISYGDKHNCDGNCNHSNVYIKVAVDEVLDLERETSRRVHNVYQTEQCEQDCTAPTCSLAEQKP</sequence>
<dbReference type="SUPFAM" id="SSF56968">
    <property type="entry name" value="Lipovitellin-phosvitin complex, beta-sheet shell regions"/>
    <property type="match status" value="1"/>
</dbReference>
<dbReference type="InterPro" id="IPR001747">
    <property type="entry name" value="Vitellogenin_N"/>
</dbReference>
<feature type="non-terminal residue" evidence="4">
    <location>
        <position position="1053"/>
    </location>
</feature>
<proteinExistence type="predicted"/>
<keyword evidence="1" id="KW-0732">Signal</keyword>
<dbReference type="AlphaFoldDB" id="A0A1B6L9X1"/>
<evidence type="ECO:0000259" key="3">
    <source>
        <dbReference type="PROSITE" id="PS51211"/>
    </source>
</evidence>
<dbReference type="Pfam" id="PF01347">
    <property type="entry name" value="Vitellogenin_N"/>
    <property type="match status" value="1"/>
</dbReference>
<keyword evidence="2" id="KW-1015">Disulfide bond</keyword>
<feature type="non-terminal residue" evidence="4">
    <location>
        <position position="1"/>
    </location>
</feature>
<feature type="domain" description="Vitellogenin" evidence="3">
    <location>
        <begin position="1"/>
        <end position="642"/>
    </location>
</feature>
<dbReference type="SUPFAM" id="SSF48431">
    <property type="entry name" value="Lipovitellin-phosvitin complex, superhelical domain"/>
    <property type="match status" value="1"/>
</dbReference>
<dbReference type="InterPro" id="IPR015816">
    <property type="entry name" value="Vitellinogen_b-sht_N"/>
</dbReference>
<dbReference type="GO" id="GO:0005319">
    <property type="term" value="F:lipid transporter activity"/>
    <property type="evidence" value="ECO:0007669"/>
    <property type="project" value="InterPro"/>
</dbReference>
<dbReference type="Gene3D" id="2.30.230.10">
    <property type="entry name" value="Lipovitellin, beta-sheet shell regions, chain A"/>
    <property type="match status" value="1"/>
</dbReference>
<dbReference type="EMBL" id="GEBQ01019501">
    <property type="protein sequence ID" value="JAT20476.1"/>
    <property type="molecule type" value="Transcribed_RNA"/>
</dbReference>
<dbReference type="InterPro" id="IPR050733">
    <property type="entry name" value="Vitellogenin/Apolipophorin"/>
</dbReference>
<evidence type="ECO:0000256" key="1">
    <source>
        <dbReference type="ARBA" id="ARBA00022729"/>
    </source>
</evidence>
<protein>
    <recommendedName>
        <fullName evidence="3">Vitellogenin domain-containing protein</fullName>
    </recommendedName>
</protein>
<comment type="caution">
    <text evidence="2">Lacks conserved residue(s) required for the propagation of feature annotation.</text>
</comment>
<dbReference type="InterPro" id="IPR011030">
    <property type="entry name" value="Lipovitellin_superhlx_dom"/>
</dbReference>
<dbReference type="PANTHER" id="PTHR23345:SF33">
    <property type="entry name" value="CROSSVEINLESS D"/>
    <property type="match status" value="1"/>
</dbReference>
<dbReference type="InterPro" id="IPR015819">
    <property type="entry name" value="Lipid_transp_b-sht_shell"/>
</dbReference>